<dbReference type="EMBL" id="ML208263">
    <property type="protein sequence ID" value="TFK75451.1"/>
    <property type="molecule type" value="Genomic_DNA"/>
</dbReference>
<sequence>MRTSSYVLTFFTVALTLGLNILSNRRVDWLTVTSPEVLNTVITVYYGLYQTCDWTVTRIPNRSGHGGLEYTDYTCRSFPQPESDRCDDKNRTFCAEWTTARYVSELAMGFGAVALFAILFGVTTRSRRRRIWKTVAVLLFFHATLQIAAFGLITDLYRTSRQPSFDQARPGIAYVANTVSWVVGVFLTFTVIITGIAADNGHSWAAGHRPYQPILG</sequence>
<organism evidence="1 2">
    <name type="scientific">Pluteus cervinus</name>
    <dbReference type="NCBI Taxonomy" id="181527"/>
    <lineage>
        <taxon>Eukaryota</taxon>
        <taxon>Fungi</taxon>
        <taxon>Dikarya</taxon>
        <taxon>Basidiomycota</taxon>
        <taxon>Agaricomycotina</taxon>
        <taxon>Agaricomycetes</taxon>
        <taxon>Agaricomycetidae</taxon>
        <taxon>Agaricales</taxon>
        <taxon>Pluteineae</taxon>
        <taxon>Pluteaceae</taxon>
        <taxon>Pluteus</taxon>
    </lineage>
</organism>
<proteinExistence type="predicted"/>
<reference evidence="1 2" key="1">
    <citation type="journal article" date="2019" name="Nat. Ecol. Evol.">
        <title>Megaphylogeny resolves global patterns of mushroom evolution.</title>
        <authorList>
            <person name="Varga T."/>
            <person name="Krizsan K."/>
            <person name="Foldi C."/>
            <person name="Dima B."/>
            <person name="Sanchez-Garcia M."/>
            <person name="Sanchez-Ramirez S."/>
            <person name="Szollosi G.J."/>
            <person name="Szarkandi J.G."/>
            <person name="Papp V."/>
            <person name="Albert L."/>
            <person name="Andreopoulos W."/>
            <person name="Angelini C."/>
            <person name="Antonin V."/>
            <person name="Barry K.W."/>
            <person name="Bougher N.L."/>
            <person name="Buchanan P."/>
            <person name="Buyck B."/>
            <person name="Bense V."/>
            <person name="Catcheside P."/>
            <person name="Chovatia M."/>
            <person name="Cooper J."/>
            <person name="Damon W."/>
            <person name="Desjardin D."/>
            <person name="Finy P."/>
            <person name="Geml J."/>
            <person name="Haridas S."/>
            <person name="Hughes K."/>
            <person name="Justo A."/>
            <person name="Karasinski D."/>
            <person name="Kautmanova I."/>
            <person name="Kiss B."/>
            <person name="Kocsube S."/>
            <person name="Kotiranta H."/>
            <person name="LaButti K.M."/>
            <person name="Lechner B.E."/>
            <person name="Liimatainen K."/>
            <person name="Lipzen A."/>
            <person name="Lukacs Z."/>
            <person name="Mihaltcheva S."/>
            <person name="Morgado L.N."/>
            <person name="Niskanen T."/>
            <person name="Noordeloos M.E."/>
            <person name="Ohm R.A."/>
            <person name="Ortiz-Santana B."/>
            <person name="Ovrebo C."/>
            <person name="Racz N."/>
            <person name="Riley R."/>
            <person name="Savchenko A."/>
            <person name="Shiryaev A."/>
            <person name="Soop K."/>
            <person name="Spirin V."/>
            <person name="Szebenyi C."/>
            <person name="Tomsovsky M."/>
            <person name="Tulloss R.E."/>
            <person name="Uehling J."/>
            <person name="Grigoriev I.V."/>
            <person name="Vagvolgyi C."/>
            <person name="Papp T."/>
            <person name="Martin F.M."/>
            <person name="Miettinen O."/>
            <person name="Hibbett D.S."/>
            <person name="Nagy L.G."/>
        </authorList>
    </citation>
    <scope>NUCLEOTIDE SEQUENCE [LARGE SCALE GENOMIC DNA]</scope>
    <source>
        <strain evidence="1 2">NL-1719</strain>
    </source>
</reference>
<evidence type="ECO:0000313" key="2">
    <source>
        <dbReference type="Proteomes" id="UP000308600"/>
    </source>
</evidence>
<protein>
    <submittedName>
        <fullName evidence="1">Uncharacterized protein</fullName>
    </submittedName>
</protein>
<name>A0ACD3BCS2_9AGAR</name>
<dbReference type="Proteomes" id="UP000308600">
    <property type="component" value="Unassembled WGS sequence"/>
</dbReference>
<accession>A0ACD3BCS2</accession>
<evidence type="ECO:0000313" key="1">
    <source>
        <dbReference type="EMBL" id="TFK75451.1"/>
    </source>
</evidence>
<gene>
    <name evidence="1" type="ORF">BDN72DRAFT_885882</name>
</gene>
<keyword evidence="2" id="KW-1185">Reference proteome</keyword>